<dbReference type="InterPro" id="IPR025714">
    <property type="entry name" value="Methyltranfer_dom"/>
</dbReference>
<reference evidence="2" key="1">
    <citation type="submission" date="2016-01" db="EMBL/GenBank/DDBJ databases">
        <authorList>
            <person name="Mcilroy J.S."/>
            <person name="Karst M S."/>
            <person name="Albertsen M."/>
        </authorList>
    </citation>
    <scope>NUCLEOTIDE SEQUENCE</scope>
    <source>
        <strain evidence="2">Cfx-K</strain>
    </source>
</reference>
<dbReference type="KEGG" id="pbf:CFX0092_A3596"/>
<accession>A0A160T661</accession>
<feature type="domain" description="Methyltransferase" evidence="1">
    <location>
        <begin position="158"/>
        <end position="296"/>
    </location>
</feature>
<proteinExistence type="predicted"/>
<dbReference type="SUPFAM" id="SSF53335">
    <property type="entry name" value="S-adenosyl-L-methionine-dependent methyltransferases"/>
    <property type="match status" value="1"/>
</dbReference>
<evidence type="ECO:0000313" key="3">
    <source>
        <dbReference type="Proteomes" id="UP000215027"/>
    </source>
</evidence>
<dbReference type="PANTHER" id="PTHR13369:SF3">
    <property type="entry name" value="METHYLTRANSFERASE DOMAIN-CONTAINING PROTEIN"/>
    <property type="match status" value="1"/>
</dbReference>
<keyword evidence="3" id="KW-1185">Reference proteome</keyword>
<dbReference type="Pfam" id="PF13679">
    <property type="entry name" value="Methyltransf_32"/>
    <property type="match status" value="1"/>
</dbReference>
<organism evidence="2 3">
    <name type="scientific">Candidatus Promineifilum breve</name>
    <dbReference type="NCBI Taxonomy" id="1806508"/>
    <lineage>
        <taxon>Bacteria</taxon>
        <taxon>Bacillati</taxon>
        <taxon>Chloroflexota</taxon>
        <taxon>Ardenticatenia</taxon>
        <taxon>Candidatus Promineifilales</taxon>
        <taxon>Candidatus Promineifilaceae</taxon>
        <taxon>Candidatus Promineifilum</taxon>
    </lineage>
</organism>
<dbReference type="OrthoDB" id="5502211at2"/>
<evidence type="ECO:0000313" key="2">
    <source>
        <dbReference type="EMBL" id="CUS05474.2"/>
    </source>
</evidence>
<evidence type="ECO:0000259" key="1">
    <source>
        <dbReference type="Pfam" id="PF13679"/>
    </source>
</evidence>
<protein>
    <recommendedName>
        <fullName evidence="1">Methyltransferase domain-containing protein</fullName>
    </recommendedName>
</protein>
<gene>
    <name evidence="2" type="ORF">CFX0092_A3596</name>
</gene>
<dbReference type="PANTHER" id="PTHR13369">
    <property type="match status" value="1"/>
</dbReference>
<name>A0A160T661_9CHLR</name>
<dbReference type="EMBL" id="LN890655">
    <property type="protein sequence ID" value="CUS05474.2"/>
    <property type="molecule type" value="Genomic_DNA"/>
</dbReference>
<dbReference type="Gene3D" id="3.40.50.150">
    <property type="entry name" value="Vaccinia Virus protein VP39"/>
    <property type="match status" value="1"/>
</dbReference>
<sequence>MSESYQTLLEATIAAEEFIEAGFHGARRGADVPWARVTIRPVLIKDGRHLQFVYFDGRQEVARNYRAGEATGPLRELLALPFHSIQAETATETIRVQFSKKGKPIVHREKRTNGQPITLDLAHDRPKAGILPADAPPPFLRAIGVTTADGRIRANQERKFRQINEFLRLIDETGEIDKVTTRPLRVVDLGCGSAALTFATYHYLTTIKDIPTAMTGVDAKEFLMARHQATAAELGWEGLTFAAGQILDYAPAEAPDVVLALHACDTATDDALARAVRWGSRLIFSAPCCHHHLQAQLAAAETPSPFRPVLRHGILRERLGDALTDALRAHILRLLGYRAEVLEFVAVEHTPKNLMIRAVHTGAPPTPALVAEYRALKTYWGVTPYLEELLSAELATVLTTNPSNPV</sequence>
<dbReference type="AlphaFoldDB" id="A0A160T661"/>
<dbReference type="RefSeq" id="WP_095044683.1">
    <property type="nucleotide sequence ID" value="NZ_LN890655.1"/>
</dbReference>
<dbReference type="Proteomes" id="UP000215027">
    <property type="component" value="Chromosome I"/>
</dbReference>
<dbReference type="InterPro" id="IPR029063">
    <property type="entry name" value="SAM-dependent_MTases_sf"/>
</dbReference>
<dbReference type="GO" id="GO:0005737">
    <property type="term" value="C:cytoplasm"/>
    <property type="evidence" value="ECO:0007669"/>
    <property type="project" value="TreeGrafter"/>
</dbReference>